<evidence type="ECO:0000313" key="3">
    <source>
        <dbReference type="EMBL" id="KAK7250241.1"/>
    </source>
</evidence>
<dbReference type="SMART" id="SM01115">
    <property type="entry name" value="cwf21"/>
    <property type="match status" value="1"/>
</dbReference>
<keyword evidence="4" id="KW-1185">Reference proteome</keyword>
<evidence type="ECO:0000313" key="4">
    <source>
        <dbReference type="Proteomes" id="UP001363151"/>
    </source>
</evidence>
<evidence type="ECO:0000256" key="1">
    <source>
        <dbReference type="SAM" id="MobiDB-lite"/>
    </source>
</evidence>
<feature type="domain" description="CWF21" evidence="2">
    <location>
        <begin position="5"/>
        <end position="50"/>
    </location>
</feature>
<protein>
    <recommendedName>
        <fullName evidence="2">CWF21 domain-containing protein</fullName>
    </recommendedName>
</protein>
<dbReference type="Pfam" id="PF08312">
    <property type="entry name" value="cwf21"/>
    <property type="match status" value="1"/>
</dbReference>
<dbReference type="Gene3D" id="6.10.140.420">
    <property type="match status" value="1"/>
</dbReference>
<dbReference type="CDD" id="cd21372">
    <property type="entry name" value="cwf21_CWC21-like"/>
    <property type="match status" value="1"/>
</dbReference>
<dbReference type="EMBL" id="JBBJCI010000037">
    <property type="protein sequence ID" value="KAK7250241.1"/>
    <property type="molecule type" value="Genomic_DNA"/>
</dbReference>
<dbReference type="InterPro" id="IPR013170">
    <property type="entry name" value="mRNA_splic_Cwf21_dom"/>
</dbReference>
<reference evidence="3 4" key="1">
    <citation type="submission" date="2024-03" db="EMBL/GenBank/DDBJ databases">
        <title>Aureococcus anophagefferens CCMP1851 and Kratosvirus quantuckense: Draft genome of a second virus-susceptible host strain in the model system.</title>
        <authorList>
            <person name="Chase E."/>
            <person name="Truchon A.R."/>
            <person name="Schepens W."/>
            <person name="Wilhelm S.W."/>
        </authorList>
    </citation>
    <scope>NUCLEOTIDE SEQUENCE [LARGE SCALE GENOMIC DNA]</scope>
    <source>
        <strain evidence="3 4">CCMP1851</strain>
    </source>
</reference>
<dbReference type="Gene3D" id="2.60.120.620">
    <property type="entry name" value="q2cbj1_9rhob like domain"/>
    <property type="match status" value="1"/>
</dbReference>
<dbReference type="Proteomes" id="UP001363151">
    <property type="component" value="Unassembled WGS sequence"/>
</dbReference>
<feature type="region of interest" description="Disordered" evidence="1">
    <location>
        <begin position="49"/>
        <end position="83"/>
    </location>
</feature>
<evidence type="ECO:0000259" key="2">
    <source>
        <dbReference type="SMART" id="SM01115"/>
    </source>
</evidence>
<name>A0ABR1GA78_AURAN</name>
<comment type="caution">
    <text evidence="3">The sequence shown here is derived from an EMBL/GenBank/DDBJ whole genome shotgun (WGS) entry which is preliminary data.</text>
</comment>
<sequence>MAAIAAHNAKRKVEAQVFALQDELEDQGLDACEIDRRCAALRTELLAAPAVTPAPPDSAAPERTPPAPPDSAPPERTTPPAPGDVVVLRRLFDAADVAAVLAAGATAARRYPRAVKFEDEGHEDVTGSDAHAVLYLHRDGFFAREYAALCERLTAAMRAALPRAQRLEVRCVELHTYGVGGGLTIPDHRDLGSELSLSALLSDARAFDGGRFVTYDAAGAPVVHELDRGDAVVFASDRVHHVATVSRGERRALVVELWAGPATNHDRSR</sequence>
<accession>A0ABR1GA78</accession>
<feature type="compositionally biased region" description="Pro residues" evidence="1">
    <location>
        <begin position="52"/>
        <end position="82"/>
    </location>
</feature>
<gene>
    <name evidence="3" type="ORF">SO694_00007031</name>
</gene>
<proteinExistence type="predicted"/>
<organism evidence="3 4">
    <name type="scientific">Aureococcus anophagefferens</name>
    <name type="common">Harmful bloom alga</name>
    <dbReference type="NCBI Taxonomy" id="44056"/>
    <lineage>
        <taxon>Eukaryota</taxon>
        <taxon>Sar</taxon>
        <taxon>Stramenopiles</taxon>
        <taxon>Ochrophyta</taxon>
        <taxon>Pelagophyceae</taxon>
        <taxon>Pelagomonadales</taxon>
        <taxon>Pelagomonadaceae</taxon>
        <taxon>Aureococcus</taxon>
    </lineage>
</organism>